<keyword evidence="4 8" id="KW-0812">Transmembrane</keyword>
<dbReference type="InterPro" id="IPR011701">
    <property type="entry name" value="MFS"/>
</dbReference>
<comment type="caution">
    <text evidence="10">The sequence shown here is derived from an EMBL/GenBank/DDBJ whole genome shotgun (WGS) entry which is preliminary data.</text>
</comment>
<dbReference type="CDD" id="cd17321">
    <property type="entry name" value="MFS_MMR_MDR_like"/>
    <property type="match status" value="1"/>
</dbReference>
<protein>
    <recommendedName>
        <fullName evidence="9">Major facilitator superfamily (MFS) profile domain-containing protein</fullName>
    </recommendedName>
</protein>
<comment type="subcellular location">
    <subcellularLocation>
        <location evidence="1">Cell membrane</location>
        <topology evidence="1">Multi-pass membrane protein</topology>
    </subcellularLocation>
</comment>
<dbReference type="PROSITE" id="PS50850">
    <property type="entry name" value="MFS"/>
    <property type="match status" value="1"/>
</dbReference>
<evidence type="ECO:0000256" key="3">
    <source>
        <dbReference type="ARBA" id="ARBA00022475"/>
    </source>
</evidence>
<name>A0A9P8PA37_9ASCO</name>
<dbReference type="PANTHER" id="PTHR42718:SF46">
    <property type="entry name" value="BLR6921 PROTEIN"/>
    <property type="match status" value="1"/>
</dbReference>
<evidence type="ECO:0000256" key="4">
    <source>
        <dbReference type="ARBA" id="ARBA00022692"/>
    </source>
</evidence>
<feature type="domain" description="Major facilitator superfamily (MFS) profile" evidence="9">
    <location>
        <begin position="1"/>
        <end position="453"/>
    </location>
</feature>
<feature type="transmembrane region" description="Helical" evidence="8">
    <location>
        <begin position="297"/>
        <end position="318"/>
    </location>
</feature>
<reference evidence="10" key="1">
    <citation type="journal article" date="2021" name="Open Biol.">
        <title>Shared evolutionary footprints suggest mitochondrial oxidative damage underlies multiple complex I losses in fungi.</title>
        <authorList>
            <person name="Schikora-Tamarit M.A."/>
            <person name="Marcet-Houben M."/>
            <person name="Nosek J."/>
            <person name="Gabaldon T."/>
        </authorList>
    </citation>
    <scope>NUCLEOTIDE SEQUENCE</scope>
    <source>
        <strain evidence="10">CBS6075</strain>
    </source>
</reference>
<keyword evidence="6 8" id="KW-0472">Membrane</keyword>
<dbReference type="RefSeq" id="XP_046062360.1">
    <property type="nucleotide sequence ID" value="XM_046202490.1"/>
</dbReference>
<dbReference type="Proteomes" id="UP000769157">
    <property type="component" value="Unassembled WGS sequence"/>
</dbReference>
<dbReference type="Gene3D" id="1.20.1250.20">
    <property type="entry name" value="MFS general substrate transporter like domains"/>
    <property type="match status" value="2"/>
</dbReference>
<sequence>MDNLCMSAGFTMVESLEEKLHEDYATVSWVISGYSLTLGSFIILLGKFGDVLGLHKIYLAGLLLMSISTLICAVVPNAIALIVFRAIQGIAAAALIPTGMGLTASYFQGKQLLIAIRILLVVLTSTAGVGTVIGGAFSLTSIGYKAFFYFTFGVCTVCFITLWFIIIPVEPHSDMSLKNLDYYGAFFLVVGLLLVILGLTEAGTGWNSPKAYVPIPIGVVIVVAVAAYELLYIGPYKKKHPGSTNWKSQLLVMFPTELGKVRLFVISSFGSLFYYCAYAVMQLGLIEYHQAYDHDSALISGLRVFPIVVGIIFGSIVWRPSIPQKLGDKHLIMFSSAVCLGMSIWTSKFGPGGYWKYELVSLFLMGWAINAYYQIVYTTIITQVPLHLQATGSGIFQTFGQVGICLGSAASASIIGTNPPDLKKNVDKCFYLVFACFGMVFFTFIVNYILTWNKDGDEKTPEISDEEKDSEFKKDPDYKEEQADETGFS</sequence>
<evidence type="ECO:0000256" key="1">
    <source>
        <dbReference type="ARBA" id="ARBA00004651"/>
    </source>
</evidence>
<keyword evidence="5 8" id="KW-1133">Transmembrane helix</keyword>
<dbReference type="OrthoDB" id="440755at2759"/>
<feature type="transmembrane region" description="Helical" evidence="8">
    <location>
        <begin position="263"/>
        <end position="285"/>
    </location>
</feature>
<evidence type="ECO:0000259" key="9">
    <source>
        <dbReference type="PROSITE" id="PS50850"/>
    </source>
</evidence>
<feature type="transmembrane region" description="Helical" evidence="8">
    <location>
        <begin position="57"/>
        <end position="84"/>
    </location>
</feature>
<dbReference type="InterPro" id="IPR036259">
    <property type="entry name" value="MFS_trans_sf"/>
</dbReference>
<keyword evidence="11" id="KW-1185">Reference proteome</keyword>
<feature type="transmembrane region" description="Helical" evidence="8">
    <location>
        <begin position="330"/>
        <end position="347"/>
    </location>
</feature>
<evidence type="ECO:0000256" key="5">
    <source>
        <dbReference type="ARBA" id="ARBA00022989"/>
    </source>
</evidence>
<evidence type="ECO:0000256" key="8">
    <source>
        <dbReference type="SAM" id="Phobius"/>
    </source>
</evidence>
<feature type="transmembrane region" description="Helical" evidence="8">
    <location>
        <begin position="90"/>
        <end position="107"/>
    </location>
</feature>
<feature type="compositionally biased region" description="Basic and acidic residues" evidence="7">
    <location>
        <begin position="470"/>
        <end position="481"/>
    </location>
</feature>
<dbReference type="GO" id="GO:0005886">
    <property type="term" value="C:plasma membrane"/>
    <property type="evidence" value="ECO:0007669"/>
    <property type="project" value="UniProtKB-SubCell"/>
</dbReference>
<dbReference type="SUPFAM" id="SSF103473">
    <property type="entry name" value="MFS general substrate transporter"/>
    <property type="match status" value="1"/>
</dbReference>
<dbReference type="GeneID" id="70233667"/>
<organism evidence="10 11">
    <name type="scientific">Ogataea philodendri</name>
    <dbReference type="NCBI Taxonomy" id="1378263"/>
    <lineage>
        <taxon>Eukaryota</taxon>
        <taxon>Fungi</taxon>
        <taxon>Dikarya</taxon>
        <taxon>Ascomycota</taxon>
        <taxon>Saccharomycotina</taxon>
        <taxon>Pichiomycetes</taxon>
        <taxon>Pichiales</taxon>
        <taxon>Pichiaceae</taxon>
        <taxon>Ogataea</taxon>
    </lineage>
</organism>
<keyword evidence="3" id="KW-1003">Cell membrane</keyword>
<feature type="transmembrane region" description="Helical" evidence="8">
    <location>
        <begin position="180"/>
        <end position="199"/>
    </location>
</feature>
<evidence type="ECO:0000256" key="7">
    <source>
        <dbReference type="SAM" id="MobiDB-lite"/>
    </source>
</evidence>
<keyword evidence="2" id="KW-0813">Transport</keyword>
<reference evidence="10" key="2">
    <citation type="submission" date="2021-01" db="EMBL/GenBank/DDBJ databases">
        <authorList>
            <person name="Schikora-Tamarit M.A."/>
        </authorList>
    </citation>
    <scope>NUCLEOTIDE SEQUENCE</scope>
    <source>
        <strain evidence="10">CBS6075</strain>
    </source>
</reference>
<proteinExistence type="predicted"/>
<accession>A0A9P8PA37</accession>
<feature type="transmembrane region" description="Helical" evidence="8">
    <location>
        <begin position="24"/>
        <end position="45"/>
    </location>
</feature>
<feature type="transmembrane region" description="Helical" evidence="8">
    <location>
        <begin position="394"/>
        <end position="415"/>
    </location>
</feature>
<dbReference type="EMBL" id="JAEUBE010000158">
    <property type="protein sequence ID" value="KAH3667946.1"/>
    <property type="molecule type" value="Genomic_DNA"/>
</dbReference>
<feature type="region of interest" description="Disordered" evidence="7">
    <location>
        <begin position="455"/>
        <end position="489"/>
    </location>
</feature>
<feature type="transmembrane region" description="Helical" evidence="8">
    <location>
        <begin position="359"/>
        <end position="382"/>
    </location>
</feature>
<dbReference type="AlphaFoldDB" id="A0A9P8PA37"/>
<dbReference type="InterPro" id="IPR020846">
    <property type="entry name" value="MFS_dom"/>
</dbReference>
<dbReference type="GO" id="GO:0022857">
    <property type="term" value="F:transmembrane transporter activity"/>
    <property type="evidence" value="ECO:0007669"/>
    <property type="project" value="InterPro"/>
</dbReference>
<dbReference type="Pfam" id="PF07690">
    <property type="entry name" value="MFS_1"/>
    <property type="match status" value="1"/>
</dbReference>
<dbReference type="PANTHER" id="PTHR42718">
    <property type="entry name" value="MAJOR FACILITATOR SUPERFAMILY MULTIDRUG TRANSPORTER MFSC"/>
    <property type="match status" value="1"/>
</dbReference>
<feature type="transmembrane region" description="Helical" evidence="8">
    <location>
        <begin position="430"/>
        <end position="450"/>
    </location>
</feature>
<evidence type="ECO:0000313" key="11">
    <source>
        <dbReference type="Proteomes" id="UP000769157"/>
    </source>
</evidence>
<gene>
    <name evidence="10" type="ORF">OGAPHI_001700</name>
</gene>
<evidence type="ECO:0000313" key="10">
    <source>
        <dbReference type="EMBL" id="KAH3667946.1"/>
    </source>
</evidence>
<feature type="transmembrane region" description="Helical" evidence="8">
    <location>
        <begin position="114"/>
        <end position="140"/>
    </location>
</feature>
<feature type="transmembrane region" description="Helical" evidence="8">
    <location>
        <begin position="146"/>
        <end position="168"/>
    </location>
</feature>
<evidence type="ECO:0000256" key="2">
    <source>
        <dbReference type="ARBA" id="ARBA00022448"/>
    </source>
</evidence>
<evidence type="ECO:0000256" key="6">
    <source>
        <dbReference type="ARBA" id="ARBA00023136"/>
    </source>
</evidence>
<feature type="transmembrane region" description="Helical" evidence="8">
    <location>
        <begin position="211"/>
        <end position="231"/>
    </location>
</feature>